<dbReference type="InterPro" id="IPR050736">
    <property type="entry name" value="Sensor_HK_Regulatory"/>
</dbReference>
<dbReference type="Pfam" id="PF02518">
    <property type="entry name" value="HATPase_c"/>
    <property type="match status" value="1"/>
</dbReference>
<dbReference type="OrthoDB" id="9786919at2"/>
<comment type="catalytic activity">
    <reaction evidence="1">
        <text>ATP + protein L-histidine = ADP + protein N-phospho-L-histidine.</text>
        <dbReference type="EC" id="2.7.13.3"/>
    </reaction>
</comment>
<dbReference type="SMART" id="SM00388">
    <property type="entry name" value="HisKA"/>
    <property type="match status" value="1"/>
</dbReference>
<evidence type="ECO:0000256" key="6">
    <source>
        <dbReference type="ARBA" id="ARBA00022777"/>
    </source>
</evidence>
<dbReference type="PRINTS" id="PR00344">
    <property type="entry name" value="BCTRLSENSOR"/>
</dbReference>
<dbReference type="InterPro" id="IPR036097">
    <property type="entry name" value="HisK_dim/P_sf"/>
</dbReference>
<sequence length="234" mass="25551">MRTTGAAQRRLVADASHELRTPLTALRANAEILLRAEQLTARQRQRATGALTRQLREVTNLVNDLIDLARNEEPQQALELVRPTALLEHAVAVARDHGPHIAFVLETAPSAADTLAAAVRSRLTRLFSNLLDNAAKFSPAGGRVEVAALRSPDDGRLEISVRDHGPGIDPADLPHVFDRCYRSRTARALPGFGLGLAVARWSARRGTGQGPRLPNRLLQKRRQLLANCSLQGPF</sequence>
<dbReference type="GO" id="GO:0005886">
    <property type="term" value="C:plasma membrane"/>
    <property type="evidence" value="ECO:0007669"/>
    <property type="project" value="UniProtKB-SubCell"/>
</dbReference>
<name>A0A553Z7P3_9ACTN</name>
<evidence type="ECO:0000256" key="2">
    <source>
        <dbReference type="ARBA" id="ARBA00004236"/>
    </source>
</evidence>
<evidence type="ECO:0000313" key="9">
    <source>
        <dbReference type="EMBL" id="TSB37454.1"/>
    </source>
</evidence>
<dbReference type="InterPro" id="IPR005467">
    <property type="entry name" value="His_kinase_dom"/>
</dbReference>
<dbReference type="PANTHER" id="PTHR43711:SF1">
    <property type="entry name" value="HISTIDINE KINASE 1"/>
    <property type="match status" value="1"/>
</dbReference>
<evidence type="ECO:0000256" key="7">
    <source>
        <dbReference type="ARBA" id="ARBA00023012"/>
    </source>
</evidence>
<dbReference type="InterPro" id="IPR003661">
    <property type="entry name" value="HisK_dim/P_dom"/>
</dbReference>
<dbReference type="Pfam" id="PF00512">
    <property type="entry name" value="HisKA"/>
    <property type="match status" value="1"/>
</dbReference>
<dbReference type="CDD" id="cd00075">
    <property type="entry name" value="HATPase"/>
    <property type="match status" value="1"/>
</dbReference>
<keyword evidence="7" id="KW-0902">Two-component regulatory system</keyword>
<dbReference type="InterPro" id="IPR003594">
    <property type="entry name" value="HATPase_dom"/>
</dbReference>
<dbReference type="Gene3D" id="3.30.565.10">
    <property type="entry name" value="Histidine kinase-like ATPase, C-terminal domain"/>
    <property type="match status" value="1"/>
</dbReference>
<reference evidence="9 10" key="1">
    <citation type="submission" date="2019-07" db="EMBL/GenBank/DDBJ databases">
        <title>Draft genome for Streptomyces benahoarensis MZ03-48.</title>
        <authorList>
            <person name="Gonzalez-Pimentel J.L."/>
        </authorList>
    </citation>
    <scope>NUCLEOTIDE SEQUENCE [LARGE SCALE GENOMIC DNA]</scope>
    <source>
        <strain evidence="9 10">MZ03-48</strain>
    </source>
</reference>
<dbReference type="Proteomes" id="UP000320888">
    <property type="component" value="Unassembled WGS sequence"/>
</dbReference>
<dbReference type="EMBL" id="VKLS01000235">
    <property type="protein sequence ID" value="TSB37454.1"/>
    <property type="molecule type" value="Genomic_DNA"/>
</dbReference>
<evidence type="ECO:0000256" key="1">
    <source>
        <dbReference type="ARBA" id="ARBA00000085"/>
    </source>
</evidence>
<dbReference type="SUPFAM" id="SSF55874">
    <property type="entry name" value="ATPase domain of HSP90 chaperone/DNA topoisomerase II/histidine kinase"/>
    <property type="match status" value="1"/>
</dbReference>
<evidence type="ECO:0000313" key="10">
    <source>
        <dbReference type="Proteomes" id="UP000320888"/>
    </source>
</evidence>
<gene>
    <name evidence="9" type="ORF">FNZ23_18375</name>
</gene>
<comment type="caution">
    <text evidence="9">The sequence shown here is derived from an EMBL/GenBank/DDBJ whole genome shotgun (WGS) entry which is preliminary data.</text>
</comment>
<evidence type="ECO:0000256" key="5">
    <source>
        <dbReference type="ARBA" id="ARBA00022679"/>
    </source>
</evidence>
<keyword evidence="6" id="KW-0418">Kinase</keyword>
<keyword evidence="10" id="KW-1185">Reference proteome</keyword>
<evidence type="ECO:0000259" key="8">
    <source>
        <dbReference type="PROSITE" id="PS50109"/>
    </source>
</evidence>
<dbReference type="InterPro" id="IPR036890">
    <property type="entry name" value="HATPase_C_sf"/>
</dbReference>
<comment type="subcellular location">
    <subcellularLocation>
        <location evidence="2">Cell membrane</location>
    </subcellularLocation>
</comment>
<dbReference type="InterPro" id="IPR004358">
    <property type="entry name" value="Sig_transdc_His_kin-like_C"/>
</dbReference>
<dbReference type="AlphaFoldDB" id="A0A553Z7P3"/>
<dbReference type="SUPFAM" id="SSF47384">
    <property type="entry name" value="Homodimeric domain of signal transducing histidine kinase"/>
    <property type="match status" value="1"/>
</dbReference>
<protein>
    <recommendedName>
        <fullName evidence="3">histidine kinase</fullName>
        <ecNumber evidence="3">2.7.13.3</ecNumber>
    </recommendedName>
</protein>
<keyword evidence="4" id="KW-0597">Phosphoprotein</keyword>
<dbReference type="PANTHER" id="PTHR43711">
    <property type="entry name" value="TWO-COMPONENT HISTIDINE KINASE"/>
    <property type="match status" value="1"/>
</dbReference>
<dbReference type="PROSITE" id="PS50109">
    <property type="entry name" value="HIS_KIN"/>
    <property type="match status" value="1"/>
</dbReference>
<keyword evidence="5" id="KW-0808">Transferase</keyword>
<accession>A0A553Z7P3</accession>
<dbReference type="CDD" id="cd00082">
    <property type="entry name" value="HisKA"/>
    <property type="match status" value="1"/>
</dbReference>
<evidence type="ECO:0000256" key="4">
    <source>
        <dbReference type="ARBA" id="ARBA00022553"/>
    </source>
</evidence>
<dbReference type="SMART" id="SM00387">
    <property type="entry name" value="HATPase_c"/>
    <property type="match status" value="1"/>
</dbReference>
<dbReference type="Gene3D" id="1.10.287.130">
    <property type="match status" value="1"/>
</dbReference>
<organism evidence="9 10">
    <name type="scientific">Streptomyces benahoarensis</name>
    <dbReference type="NCBI Taxonomy" id="2595054"/>
    <lineage>
        <taxon>Bacteria</taxon>
        <taxon>Bacillati</taxon>
        <taxon>Actinomycetota</taxon>
        <taxon>Actinomycetes</taxon>
        <taxon>Kitasatosporales</taxon>
        <taxon>Streptomycetaceae</taxon>
        <taxon>Streptomyces</taxon>
    </lineage>
</organism>
<dbReference type="EC" id="2.7.13.3" evidence="3"/>
<proteinExistence type="predicted"/>
<feature type="domain" description="Histidine kinase" evidence="8">
    <location>
        <begin position="14"/>
        <end position="200"/>
    </location>
</feature>
<dbReference type="GO" id="GO:0000155">
    <property type="term" value="F:phosphorelay sensor kinase activity"/>
    <property type="evidence" value="ECO:0007669"/>
    <property type="project" value="InterPro"/>
</dbReference>
<evidence type="ECO:0000256" key="3">
    <source>
        <dbReference type="ARBA" id="ARBA00012438"/>
    </source>
</evidence>